<dbReference type="EMBL" id="QREL01000004">
    <property type="protein sequence ID" value="REE24624.1"/>
    <property type="molecule type" value="Genomic_DNA"/>
</dbReference>
<evidence type="ECO:0000256" key="4">
    <source>
        <dbReference type="ARBA" id="ARBA00023136"/>
    </source>
</evidence>
<dbReference type="AlphaFoldDB" id="A0A371NAG3"/>
<sequence length="288" mass="33458">MKTILEYMGFLFRISRFRFWIYTGGTYVIGYTLAASGFADFLSPAYYLYLIYFFFPASIFIYGVNDWWDEETDILNPKKGSREHMLARDERKRLKRSIILVTVISFLMMLSQTLTEALIFMGFLFLSYFYSAPPLRFKERPFLDFSSNYLYIMPGIFAYNLASGALPDPLILFAGYCHVAAMHIFSAVPDTEYDRIAGINTTPVFIGRRPALAISAFFWLLLSIITVCITGFHPLSFLVFIYPAFSLSVLLIRRIRIEKIYWYLPHVNTALGGLLFLALINYRVFHWI</sequence>
<dbReference type="InterPro" id="IPR050475">
    <property type="entry name" value="Prenyltransferase_related"/>
</dbReference>
<evidence type="ECO:0000256" key="3">
    <source>
        <dbReference type="ARBA" id="ARBA00022989"/>
    </source>
</evidence>
<evidence type="ECO:0000256" key="5">
    <source>
        <dbReference type="SAM" id="Phobius"/>
    </source>
</evidence>
<name>A0A371NAG3_9EURY</name>
<protein>
    <submittedName>
        <fullName evidence="6">4-hydroxybenzoate polyprenyltransferase</fullName>
    </submittedName>
</protein>
<dbReference type="InterPro" id="IPR000537">
    <property type="entry name" value="UbiA_prenyltransferase"/>
</dbReference>
<evidence type="ECO:0000256" key="2">
    <source>
        <dbReference type="ARBA" id="ARBA00022692"/>
    </source>
</evidence>
<keyword evidence="7" id="KW-1185">Reference proteome</keyword>
<comment type="subcellular location">
    <subcellularLocation>
        <location evidence="1">Cell membrane</location>
        <topology evidence="1">Multi-pass membrane protein</topology>
    </subcellularLocation>
</comment>
<dbReference type="Proteomes" id="UP000256864">
    <property type="component" value="Unassembled WGS sequence"/>
</dbReference>
<dbReference type="GeneID" id="82298231"/>
<dbReference type="PANTHER" id="PTHR42723:SF1">
    <property type="entry name" value="CHLOROPHYLL SYNTHASE, CHLOROPLASTIC"/>
    <property type="match status" value="1"/>
</dbReference>
<gene>
    <name evidence="6" type="ORF">C7452_1732</name>
</gene>
<keyword evidence="3 5" id="KW-1133">Transmembrane helix</keyword>
<keyword evidence="6" id="KW-0808">Transferase</keyword>
<organism evidence="6 7">
    <name type="scientific">Methanothermobacter defluvii</name>
    <dbReference type="NCBI Taxonomy" id="49339"/>
    <lineage>
        <taxon>Archaea</taxon>
        <taxon>Methanobacteriati</taxon>
        <taxon>Methanobacteriota</taxon>
        <taxon>Methanomada group</taxon>
        <taxon>Methanobacteria</taxon>
        <taxon>Methanobacteriales</taxon>
        <taxon>Methanobacteriaceae</taxon>
        <taxon>Methanothermobacter</taxon>
    </lineage>
</organism>
<feature type="transmembrane region" description="Helical" evidence="5">
    <location>
        <begin position="94"/>
        <end position="111"/>
    </location>
</feature>
<dbReference type="InterPro" id="IPR044878">
    <property type="entry name" value="UbiA_sf"/>
</dbReference>
<reference evidence="6 7" key="1">
    <citation type="submission" date="2018-07" db="EMBL/GenBank/DDBJ databases">
        <title>Genomic Encyclopedia of Type Strains, Phase IV (KMG-IV): sequencing the most valuable type-strain genomes for metagenomic binning, comparative biology and taxonomic classification.</title>
        <authorList>
            <person name="Goeker M."/>
        </authorList>
    </citation>
    <scope>NUCLEOTIDE SEQUENCE [LARGE SCALE GENOMIC DNA]</scope>
    <source>
        <strain evidence="6 7">DSM 7466</strain>
    </source>
</reference>
<accession>A0A371NAG3</accession>
<dbReference type="PANTHER" id="PTHR42723">
    <property type="entry name" value="CHLOROPHYLL SYNTHASE"/>
    <property type="match status" value="1"/>
</dbReference>
<keyword evidence="2 5" id="KW-0812">Transmembrane</keyword>
<feature type="transmembrane region" description="Helical" evidence="5">
    <location>
        <begin position="235"/>
        <end position="253"/>
    </location>
</feature>
<dbReference type="RefSeq" id="WP_115892850.1">
    <property type="nucleotide sequence ID" value="NZ_QREL01000004.1"/>
</dbReference>
<dbReference type="GO" id="GO:0005886">
    <property type="term" value="C:plasma membrane"/>
    <property type="evidence" value="ECO:0007669"/>
    <property type="project" value="UniProtKB-SubCell"/>
</dbReference>
<dbReference type="NCBIfam" id="NF009516">
    <property type="entry name" value="PRK12875.1"/>
    <property type="match status" value="1"/>
</dbReference>
<keyword evidence="4 5" id="KW-0472">Membrane</keyword>
<dbReference type="CDD" id="cd13966">
    <property type="entry name" value="PT_UbiA_4"/>
    <property type="match status" value="1"/>
</dbReference>
<feature type="transmembrane region" description="Helical" evidence="5">
    <location>
        <begin position="20"/>
        <end position="39"/>
    </location>
</feature>
<feature type="transmembrane region" description="Helical" evidence="5">
    <location>
        <begin position="260"/>
        <end position="282"/>
    </location>
</feature>
<evidence type="ECO:0000256" key="1">
    <source>
        <dbReference type="ARBA" id="ARBA00004651"/>
    </source>
</evidence>
<feature type="transmembrane region" description="Helical" evidence="5">
    <location>
        <begin position="45"/>
        <end position="64"/>
    </location>
</feature>
<dbReference type="Pfam" id="PF01040">
    <property type="entry name" value="UbiA"/>
    <property type="match status" value="1"/>
</dbReference>
<proteinExistence type="predicted"/>
<feature type="transmembrane region" description="Helical" evidence="5">
    <location>
        <begin position="149"/>
        <end position="165"/>
    </location>
</feature>
<feature type="transmembrane region" description="Helical" evidence="5">
    <location>
        <begin position="210"/>
        <end position="229"/>
    </location>
</feature>
<dbReference type="Gene3D" id="1.10.357.140">
    <property type="entry name" value="UbiA prenyltransferase"/>
    <property type="match status" value="1"/>
</dbReference>
<dbReference type="Gene3D" id="1.20.120.1780">
    <property type="entry name" value="UbiA prenyltransferase"/>
    <property type="match status" value="1"/>
</dbReference>
<dbReference type="GO" id="GO:0016765">
    <property type="term" value="F:transferase activity, transferring alkyl or aryl (other than methyl) groups"/>
    <property type="evidence" value="ECO:0007669"/>
    <property type="project" value="InterPro"/>
</dbReference>
<comment type="caution">
    <text evidence="6">The sequence shown here is derived from an EMBL/GenBank/DDBJ whole genome shotgun (WGS) entry which is preliminary data.</text>
</comment>
<evidence type="ECO:0000313" key="6">
    <source>
        <dbReference type="EMBL" id="REE24624.1"/>
    </source>
</evidence>
<evidence type="ECO:0000313" key="7">
    <source>
        <dbReference type="Proteomes" id="UP000256864"/>
    </source>
</evidence>